<name>A0ACB9QCA5_BAUVA</name>
<organism evidence="1 2">
    <name type="scientific">Bauhinia variegata</name>
    <name type="common">Purple orchid tree</name>
    <name type="synonym">Phanera variegata</name>
    <dbReference type="NCBI Taxonomy" id="167791"/>
    <lineage>
        <taxon>Eukaryota</taxon>
        <taxon>Viridiplantae</taxon>
        <taxon>Streptophyta</taxon>
        <taxon>Embryophyta</taxon>
        <taxon>Tracheophyta</taxon>
        <taxon>Spermatophyta</taxon>
        <taxon>Magnoliopsida</taxon>
        <taxon>eudicotyledons</taxon>
        <taxon>Gunneridae</taxon>
        <taxon>Pentapetalae</taxon>
        <taxon>rosids</taxon>
        <taxon>fabids</taxon>
        <taxon>Fabales</taxon>
        <taxon>Fabaceae</taxon>
        <taxon>Cercidoideae</taxon>
        <taxon>Cercideae</taxon>
        <taxon>Bauhiniinae</taxon>
        <taxon>Bauhinia</taxon>
    </lineage>
</organism>
<dbReference type="EMBL" id="CM039426">
    <property type="protein sequence ID" value="KAI4357466.1"/>
    <property type="molecule type" value="Genomic_DNA"/>
</dbReference>
<proteinExistence type="predicted"/>
<sequence>MALFGKYIYDRVDAGIQVRRKEILGSLCDQRARMLQNKISISFINVDALANLVSAFHYCRNSSAIDQETFAKYTARTALKWPSLNGVVYAQRVVNSDREIFERQHGWVIKTMERRPSPVRDEYAPVVVAQETISYLTSIDMMSGEEDRENILRARATGKAGLTSPFRLLGSHHLGVVLTFPVYKFNISPKPTVEERVQATAGQVPHFI</sequence>
<comment type="caution">
    <text evidence="1">The sequence shown here is derived from an EMBL/GenBank/DDBJ whole genome shotgun (WGS) entry which is preliminary data.</text>
</comment>
<keyword evidence="2" id="KW-1185">Reference proteome</keyword>
<evidence type="ECO:0000313" key="2">
    <source>
        <dbReference type="Proteomes" id="UP000828941"/>
    </source>
</evidence>
<dbReference type="Proteomes" id="UP000828941">
    <property type="component" value="Chromosome 1"/>
</dbReference>
<gene>
    <name evidence="1" type="ORF">L6164_001414</name>
</gene>
<accession>A0ACB9QCA5</accession>
<reference evidence="1 2" key="1">
    <citation type="journal article" date="2022" name="DNA Res.">
        <title>Chromosomal-level genome assembly of the orchid tree Bauhinia variegata (Leguminosae; Cercidoideae) supports the allotetraploid origin hypothesis of Bauhinia.</title>
        <authorList>
            <person name="Zhong Y."/>
            <person name="Chen Y."/>
            <person name="Zheng D."/>
            <person name="Pang J."/>
            <person name="Liu Y."/>
            <person name="Luo S."/>
            <person name="Meng S."/>
            <person name="Qian L."/>
            <person name="Wei D."/>
            <person name="Dai S."/>
            <person name="Zhou R."/>
        </authorList>
    </citation>
    <scope>NUCLEOTIDE SEQUENCE [LARGE SCALE GENOMIC DNA]</scope>
    <source>
        <strain evidence="1">BV-YZ2020</strain>
    </source>
</reference>
<protein>
    <submittedName>
        <fullName evidence="1">Uncharacterized protein</fullName>
    </submittedName>
</protein>
<evidence type="ECO:0000313" key="1">
    <source>
        <dbReference type="EMBL" id="KAI4357466.1"/>
    </source>
</evidence>